<dbReference type="Pfam" id="PF07940">
    <property type="entry name" value="Hepar_II_III_C"/>
    <property type="match status" value="1"/>
</dbReference>
<keyword evidence="3" id="KW-0472">Membrane</keyword>
<accession>A0AAD9FVC3</accession>
<feature type="region of interest" description="Disordered" evidence="2">
    <location>
        <begin position="111"/>
        <end position="144"/>
    </location>
</feature>
<evidence type="ECO:0000256" key="2">
    <source>
        <dbReference type="SAM" id="MobiDB-lite"/>
    </source>
</evidence>
<feature type="region of interest" description="Disordered" evidence="2">
    <location>
        <begin position="1"/>
        <end position="75"/>
    </location>
</feature>
<feature type="domain" description="Heparinase II/III-like C-terminal" evidence="4">
    <location>
        <begin position="578"/>
        <end position="765"/>
    </location>
</feature>
<evidence type="ECO:0000256" key="1">
    <source>
        <dbReference type="ARBA" id="ARBA00004196"/>
    </source>
</evidence>
<keyword evidence="3" id="KW-1133">Transmembrane helix</keyword>
<dbReference type="AlphaFoldDB" id="A0AAD9FVC3"/>
<dbReference type="InterPro" id="IPR012480">
    <property type="entry name" value="Hepar_II_III_C"/>
</dbReference>
<dbReference type="PANTHER" id="PTHR38045:SF1">
    <property type="entry name" value="HEPARINASE II_III-LIKE PROTEIN"/>
    <property type="match status" value="1"/>
</dbReference>
<reference evidence="5" key="1">
    <citation type="submission" date="2023-02" db="EMBL/GenBank/DDBJ databases">
        <title>Identification and recombinant expression of a fungal hydrolase from Papiliotrema laurentii that hydrolyzes apple cutin and clears colloidal polyester polyurethane.</title>
        <authorList>
            <consortium name="DOE Joint Genome Institute"/>
            <person name="Roman V.A."/>
            <person name="Bojanowski C."/>
            <person name="Crable B.R."/>
            <person name="Wagner D.N."/>
            <person name="Hung C.S."/>
            <person name="Nadeau L.J."/>
            <person name="Schratz L."/>
            <person name="Haridas S."/>
            <person name="Pangilinan J."/>
            <person name="Lipzen A."/>
            <person name="Na H."/>
            <person name="Yan M."/>
            <person name="Ng V."/>
            <person name="Grigoriev I.V."/>
            <person name="Spatafora J.W."/>
            <person name="Barlow D."/>
            <person name="Biffinger J."/>
            <person name="Kelley-Loughnane N."/>
            <person name="Varaljay V.A."/>
            <person name="Crookes-Goodson W.J."/>
        </authorList>
    </citation>
    <scope>NUCLEOTIDE SEQUENCE</scope>
    <source>
        <strain evidence="5">5307AH</strain>
    </source>
</reference>
<name>A0AAD9FVC3_PAPLA</name>
<organism evidence="5 6">
    <name type="scientific">Papiliotrema laurentii</name>
    <name type="common">Cryptococcus laurentii</name>
    <dbReference type="NCBI Taxonomy" id="5418"/>
    <lineage>
        <taxon>Eukaryota</taxon>
        <taxon>Fungi</taxon>
        <taxon>Dikarya</taxon>
        <taxon>Basidiomycota</taxon>
        <taxon>Agaricomycotina</taxon>
        <taxon>Tremellomycetes</taxon>
        <taxon>Tremellales</taxon>
        <taxon>Rhynchogastremaceae</taxon>
        <taxon>Papiliotrema</taxon>
    </lineage>
</organism>
<sequence>MSYQQAPYRDNQYSDNQYGGSYSNQPYGNQGGYASGGYSDEPEREYPKYGNGNGADSYPMSSSNPYASAGSPRGYDAPKKKRNKWLWIGLPILLLIIIGAVLGGVLGTQLNKGDSSSSSGSSNSGSTGSNTGIPSGVSNVNTATSTGVNGERYLAVATDTYMLPVYQTGTATAGYSTPTIISDAKANGKWPSDPSPPNNQTIRDHPRIGAPAYKWQALTSGLIANDPYLSYWNATIVANASATIGDDPVPYNIDGGLDGSGVLDVAREMKLRVKNWAYAYRVTNETRYADRVWLELETAAGNNSAVPFGADTDRWNTQHFLDVAEFSAMFAIGYDWLYDYWNDEERGKLVSTMLTYGLNYGAAALSGDSSASSFNWWTGNSNQINGNWNCVCNGGLLMAALAIVDADTTGTAQKIIDLAVPNARSNCFQGAYADGTWAETSDYWYFGTTGAAEMVSALMTSYGDDRGLTTVNPGWKLTSLFHIYSQGMTSKFQFGDHGPNKFSSTANSLFLWADVFDEPRYALYQRDHFDASEPWSMFWYDPATSGTWWDGLPLDAHFDNAKTNWGTARSTWADNNGAFWAMKSGEIEGHQTHGDLDLGDWVLDAAGQRWFGELGSGEYLSPGYFSSEAQNSDRWLYYRKRTEGQNTVLIGQANQLVTATPSASFGSTGTDQGPAPSFNVSNDDTAFYTCDISSAYNGSTVKRGIRFLNGRRQVLIQDDISAPEGTDVQWRAHTNATVTVNSATATLVLESQTLLATIINGPSGAAFSTAQPTDTAVTPPAPTGLQKPGDVPNPGVTVLVVDNPNGGSYSLEILLNPQWDGLQQSDYVTPPNVGIDSWSLTSHK</sequence>
<dbReference type="GO" id="GO:0016829">
    <property type="term" value="F:lyase activity"/>
    <property type="evidence" value="ECO:0007669"/>
    <property type="project" value="UniProtKB-KW"/>
</dbReference>
<feature type="transmembrane region" description="Helical" evidence="3">
    <location>
        <begin position="85"/>
        <end position="106"/>
    </location>
</feature>
<evidence type="ECO:0000313" key="6">
    <source>
        <dbReference type="Proteomes" id="UP001182556"/>
    </source>
</evidence>
<feature type="compositionally biased region" description="Low complexity" evidence="2">
    <location>
        <begin position="115"/>
        <end position="132"/>
    </location>
</feature>
<dbReference type="EMBL" id="JAODAN010000002">
    <property type="protein sequence ID" value="KAK1926816.1"/>
    <property type="molecule type" value="Genomic_DNA"/>
</dbReference>
<comment type="caution">
    <text evidence="5">The sequence shown here is derived from an EMBL/GenBank/DDBJ whole genome shotgun (WGS) entry which is preliminary data.</text>
</comment>
<dbReference type="InterPro" id="IPR008929">
    <property type="entry name" value="Chondroitin_lyas"/>
</dbReference>
<dbReference type="Gene3D" id="2.70.98.70">
    <property type="match status" value="1"/>
</dbReference>
<dbReference type="Proteomes" id="UP001182556">
    <property type="component" value="Unassembled WGS sequence"/>
</dbReference>
<dbReference type="SUPFAM" id="SSF48230">
    <property type="entry name" value="Chondroitin AC/alginate lyase"/>
    <property type="match status" value="1"/>
</dbReference>
<evidence type="ECO:0000256" key="3">
    <source>
        <dbReference type="SAM" id="Phobius"/>
    </source>
</evidence>
<dbReference type="PANTHER" id="PTHR38045">
    <property type="entry name" value="CHROMOSOME 1, WHOLE GENOME SHOTGUN SEQUENCE"/>
    <property type="match status" value="1"/>
</dbReference>
<gene>
    <name evidence="5" type="ORF">DB88DRAFT_483090</name>
</gene>
<comment type="subcellular location">
    <subcellularLocation>
        <location evidence="1">Cell envelope</location>
    </subcellularLocation>
</comment>
<keyword evidence="3" id="KW-0812">Transmembrane</keyword>
<keyword evidence="5" id="KW-0456">Lyase</keyword>
<evidence type="ECO:0000313" key="5">
    <source>
        <dbReference type="EMBL" id="KAK1926816.1"/>
    </source>
</evidence>
<keyword evidence="6" id="KW-1185">Reference proteome</keyword>
<protein>
    <submittedName>
        <fullName evidence="5">Chondroitin AC/alginate lyase</fullName>
    </submittedName>
</protein>
<evidence type="ECO:0000259" key="4">
    <source>
        <dbReference type="Pfam" id="PF07940"/>
    </source>
</evidence>
<feature type="compositionally biased region" description="Polar residues" evidence="2">
    <location>
        <begin position="1"/>
        <end position="28"/>
    </location>
</feature>
<proteinExistence type="predicted"/>
<dbReference type="Gene3D" id="1.50.10.100">
    <property type="entry name" value="Chondroitin AC/alginate lyase"/>
    <property type="match status" value="1"/>
</dbReference>